<evidence type="ECO:0000313" key="3">
    <source>
        <dbReference type="Proteomes" id="UP000663879"/>
    </source>
</evidence>
<proteinExistence type="predicted"/>
<feature type="non-terminal residue" evidence="2">
    <location>
        <position position="1"/>
    </location>
</feature>
<dbReference type="EMBL" id="CAJNOC010006777">
    <property type="protein sequence ID" value="CAF1085711.1"/>
    <property type="molecule type" value="Genomic_DNA"/>
</dbReference>
<evidence type="ECO:0000256" key="1">
    <source>
        <dbReference type="SAM" id="MobiDB-lite"/>
    </source>
</evidence>
<reference evidence="2" key="1">
    <citation type="submission" date="2021-02" db="EMBL/GenBank/DDBJ databases">
        <authorList>
            <person name="Nowell W R."/>
        </authorList>
    </citation>
    <scope>NUCLEOTIDE SEQUENCE</scope>
    <source>
        <strain evidence="2">Ploen Becks lab</strain>
    </source>
</reference>
<sequence>YIPGQENSIADSLSRLPDENQPNLVPEEDYLDNLVAIVEEDDEGDEAVDNLNNSFENNQIIAEKPSSESENEYITYKTEQKKDPDLF</sequence>
<feature type="region of interest" description="Disordered" evidence="1">
    <location>
        <begin position="61"/>
        <end position="87"/>
    </location>
</feature>
<protein>
    <submittedName>
        <fullName evidence="2">Uncharacterized protein</fullName>
    </submittedName>
</protein>
<feature type="compositionally biased region" description="Basic and acidic residues" evidence="1">
    <location>
        <begin position="78"/>
        <end position="87"/>
    </location>
</feature>
<feature type="region of interest" description="Disordered" evidence="1">
    <location>
        <begin position="1"/>
        <end position="25"/>
    </location>
</feature>
<organism evidence="2 3">
    <name type="scientific">Brachionus calyciflorus</name>
    <dbReference type="NCBI Taxonomy" id="104777"/>
    <lineage>
        <taxon>Eukaryota</taxon>
        <taxon>Metazoa</taxon>
        <taxon>Spiralia</taxon>
        <taxon>Gnathifera</taxon>
        <taxon>Rotifera</taxon>
        <taxon>Eurotatoria</taxon>
        <taxon>Monogononta</taxon>
        <taxon>Pseudotrocha</taxon>
        <taxon>Ploima</taxon>
        <taxon>Brachionidae</taxon>
        <taxon>Brachionus</taxon>
    </lineage>
</organism>
<name>A0A814N0D5_9BILA</name>
<dbReference type="AlphaFoldDB" id="A0A814N0D5"/>
<gene>
    <name evidence="2" type="ORF">OXX778_LOCUS20417</name>
</gene>
<keyword evidence="3" id="KW-1185">Reference proteome</keyword>
<comment type="caution">
    <text evidence="2">The sequence shown here is derived from an EMBL/GenBank/DDBJ whole genome shotgun (WGS) entry which is preliminary data.</text>
</comment>
<feature type="compositionally biased region" description="Polar residues" evidence="1">
    <location>
        <begin position="1"/>
        <end position="11"/>
    </location>
</feature>
<dbReference type="Proteomes" id="UP000663879">
    <property type="component" value="Unassembled WGS sequence"/>
</dbReference>
<evidence type="ECO:0000313" key="2">
    <source>
        <dbReference type="EMBL" id="CAF1085711.1"/>
    </source>
</evidence>
<accession>A0A814N0D5</accession>